<dbReference type="AlphaFoldDB" id="A0AAD4BRF0"/>
<evidence type="ECO:0000313" key="1">
    <source>
        <dbReference type="EMBL" id="KAF8437493.1"/>
    </source>
</evidence>
<dbReference type="Proteomes" id="UP001194468">
    <property type="component" value="Unassembled WGS sequence"/>
</dbReference>
<evidence type="ECO:0008006" key="3">
    <source>
        <dbReference type="Google" id="ProtNLM"/>
    </source>
</evidence>
<comment type="caution">
    <text evidence="1">The sequence shown here is derived from an EMBL/GenBank/DDBJ whole genome shotgun (WGS) entry which is preliminary data.</text>
</comment>
<organism evidence="1 2">
    <name type="scientific">Boletus edulis BED1</name>
    <dbReference type="NCBI Taxonomy" id="1328754"/>
    <lineage>
        <taxon>Eukaryota</taxon>
        <taxon>Fungi</taxon>
        <taxon>Dikarya</taxon>
        <taxon>Basidiomycota</taxon>
        <taxon>Agaricomycotina</taxon>
        <taxon>Agaricomycetes</taxon>
        <taxon>Agaricomycetidae</taxon>
        <taxon>Boletales</taxon>
        <taxon>Boletineae</taxon>
        <taxon>Boletaceae</taxon>
        <taxon>Boletoideae</taxon>
        <taxon>Boletus</taxon>
    </lineage>
</organism>
<evidence type="ECO:0000313" key="2">
    <source>
        <dbReference type="Proteomes" id="UP001194468"/>
    </source>
</evidence>
<sequence>MNLLKTGPDVACTSKARMARASKRTKTTATSTVAASANLNSAHLSRTSAQPQQLIPSRPSLEHIPNEVLLEILSHLPTLNDHHVVFATNRISSDELVRTPTLRALSQTSKLLRSRCLAMAWQRIELCGVSLPKHQYSYYRVIGEATKTGVRVLNACPHLLPLIQTVSVGFTRYRSAEIIPMFAACLATLPNLSTIQIIFAHFQMATAIKNGFEGKRFPSVRKIFLPSSAHHIIKSCPDLEEVTCTLETGSTIIGSLVKSNNCQKLRVLKGISAPLPLRLVKAVPNLRHISVQLRQNMTMLTNFTLLDTIELHTYFGLREDLPLTEVAASEVKEASKILKENKSQAEKKVIVTKWHNIWGHGLISETVKI</sequence>
<proteinExistence type="predicted"/>
<accession>A0AAD4BRF0</accession>
<reference evidence="1" key="1">
    <citation type="submission" date="2019-10" db="EMBL/GenBank/DDBJ databases">
        <authorList>
            <consortium name="DOE Joint Genome Institute"/>
            <person name="Kuo A."/>
            <person name="Miyauchi S."/>
            <person name="Kiss E."/>
            <person name="Drula E."/>
            <person name="Kohler A."/>
            <person name="Sanchez-Garcia M."/>
            <person name="Andreopoulos B."/>
            <person name="Barry K.W."/>
            <person name="Bonito G."/>
            <person name="Buee M."/>
            <person name="Carver A."/>
            <person name="Chen C."/>
            <person name="Cichocki N."/>
            <person name="Clum A."/>
            <person name="Culley D."/>
            <person name="Crous P.W."/>
            <person name="Fauchery L."/>
            <person name="Girlanda M."/>
            <person name="Hayes R."/>
            <person name="Keri Z."/>
            <person name="LaButti K."/>
            <person name="Lipzen A."/>
            <person name="Lombard V."/>
            <person name="Magnuson J."/>
            <person name="Maillard F."/>
            <person name="Morin E."/>
            <person name="Murat C."/>
            <person name="Nolan M."/>
            <person name="Ohm R."/>
            <person name="Pangilinan J."/>
            <person name="Pereira M."/>
            <person name="Perotto S."/>
            <person name="Peter M."/>
            <person name="Riley R."/>
            <person name="Sitrit Y."/>
            <person name="Stielow B."/>
            <person name="Szollosi G."/>
            <person name="Zifcakova L."/>
            <person name="Stursova M."/>
            <person name="Spatafora J.W."/>
            <person name="Tedersoo L."/>
            <person name="Vaario L.-M."/>
            <person name="Yamada A."/>
            <person name="Yan M."/>
            <person name="Wang P."/>
            <person name="Xu J."/>
            <person name="Bruns T."/>
            <person name="Baldrian P."/>
            <person name="Vilgalys R."/>
            <person name="Henrissat B."/>
            <person name="Grigoriev I.V."/>
            <person name="Hibbett D."/>
            <person name="Nagy L.G."/>
            <person name="Martin F.M."/>
        </authorList>
    </citation>
    <scope>NUCLEOTIDE SEQUENCE</scope>
    <source>
        <strain evidence="1">BED1</strain>
    </source>
</reference>
<keyword evidence="2" id="KW-1185">Reference proteome</keyword>
<name>A0AAD4BRF0_BOLED</name>
<protein>
    <recommendedName>
        <fullName evidence="3">F-box domain-containing protein</fullName>
    </recommendedName>
</protein>
<gene>
    <name evidence="1" type="ORF">L210DRAFT_3545814</name>
</gene>
<dbReference type="EMBL" id="WHUW01000018">
    <property type="protein sequence ID" value="KAF8437493.1"/>
    <property type="molecule type" value="Genomic_DNA"/>
</dbReference>
<reference evidence="1" key="2">
    <citation type="journal article" date="2020" name="Nat. Commun.">
        <title>Large-scale genome sequencing of mycorrhizal fungi provides insights into the early evolution of symbiotic traits.</title>
        <authorList>
            <person name="Miyauchi S."/>
            <person name="Kiss E."/>
            <person name="Kuo A."/>
            <person name="Drula E."/>
            <person name="Kohler A."/>
            <person name="Sanchez-Garcia M."/>
            <person name="Morin E."/>
            <person name="Andreopoulos B."/>
            <person name="Barry K.W."/>
            <person name="Bonito G."/>
            <person name="Buee M."/>
            <person name="Carver A."/>
            <person name="Chen C."/>
            <person name="Cichocki N."/>
            <person name="Clum A."/>
            <person name="Culley D."/>
            <person name="Crous P.W."/>
            <person name="Fauchery L."/>
            <person name="Girlanda M."/>
            <person name="Hayes R.D."/>
            <person name="Keri Z."/>
            <person name="LaButti K."/>
            <person name="Lipzen A."/>
            <person name="Lombard V."/>
            <person name="Magnuson J."/>
            <person name="Maillard F."/>
            <person name="Murat C."/>
            <person name="Nolan M."/>
            <person name="Ohm R.A."/>
            <person name="Pangilinan J."/>
            <person name="Pereira M.F."/>
            <person name="Perotto S."/>
            <person name="Peter M."/>
            <person name="Pfister S."/>
            <person name="Riley R."/>
            <person name="Sitrit Y."/>
            <person name="Stielow J.B."/>
            <person name="Szollosi G."/>
            <person name="Zifcakova L."/>
            <person name="Stursova M."/>
            <person name="Spatafora J.W."/>
            <person name="Tedersoo L."/>
            <person name="Vaario L.M."/>
            <person name="Yamada A."/>
            <person name="Yan M."/>
            <person name="Wang P."/>
            <person name="Xu J."/>
            <person name="Bruns T."/>
            <person name="Baldrian P."/>
            <person name="Vilgalys R."/>
            <person name="Dunand C."/>
            <person name="Henrissat B."/>
            <person name="Grigoriev I.V."/>
            <person name="Hibbett D."/>
            <person name="Nagy L.G."/>
            <person name="Martin F.M."/>
        </authorList>
    </citation>
    <scope>NUCLEOTIDE SEQUENCE</scope>
    <source>
        <strain evidence="1">BED1</strain>
    </source>
</reference>